<dbReference type="PANTHER" id="PTHR46889">
    <property type="entry name" value="TRANSPOSASE INSF FOR INSERTION SEQUENCE IS3B-RELATED"/>
    <property type="match status" value="1"/>
</dbReference>
<dbReference type="Gene3D" id="3.30.420.10">
    <property type="entry name" value="Ribonuclease H-like superfamily/Ribonuclease H"/>
    <property type="match status" value="1"/>
</dbReference>
<gene>
    <name evidence="2" type="ORF">EQG49_04295</name>
</gene>
<evidence type="ECO:0000259" key="1">
    <source>
        <dbReference type="PROSITE" id="PS50994"/>
    </source>
</evidence>
<protein>
    <submittedName>
        <fullName evidence="2">IS3 family transposase</fullName>
    </submittedName>
</protein>
<keyword evidence="3" id="KW-1185">Reference proteome</keyword>
<dbReference type="InterPro" id="IPR048020">
    <property type="entry name" value="Transpos_IS3"/>
</dbReference>
<sequence length="172" mass="20157">MNQIWFTDITYVKTVRDGWTYLASVIDMHSRRIIGYAYGFHKDTTLALMALSNALLSRDIRPDETILHSDNGPEFTSIDYEVVAEAYKLRRSYSAPGVPYDQAVIESFHATLKKEEVHPNVYESFEEARVRLIYWIEHWYNRTRFHSSLDYLSPVEFEKELAVKKVPTVQKT</sequence>
<proteinExistence type="predicted"/>
<dbReference type="InterPro" id="IPR001584">
    <property type="entry name" value="Integrase_cat-core"/>
</dbReference>
<accession>A0A4V1AIJ6</accession>
<dbReference type="InterPro" id="IPR036397">
    <property type="entry name" value="RNaseH_sf"/>
</dbReference>
<dbReference type="PROSITE" id="PS50994">
    <property type="entry name" value="INTEGRASE"/>
    <property type="match status" value="1"/>
</dbReference>
<dbReference type="Pfam" id="PF00665">
    <property type="entry name" value="rve"/>
    <property type="match status" value="1"/>
</dbReference>
<dbReference type="GO" id="GO:0003676">
    <property type="term" value="F:nucleic acid binding"/>
    <property type="evidence" value="ECO:0007669"/>
    <property type="project" value="InterPro"/>
</dbReference>
<feature type="domain" description="Integrase catalytic" evidence="1">
    <location>
        <begin position="1"/>
        <end position="162"/>
    </location>
</feature>
<dbReference type="GO" id="GO:0015074">
    <property type="term" value="P:DNA integration"/>
    <property type="evidence" value="ECO:0007669"/>
    <property type="project" value="InterPro"/>
</dbReference>
<dbReference type="InterPro" id="IPR050900">
    <property type="entry name" value="Transposase_IS3/IS150/IS904"/>
</dbReference>
<dbReference type="InterPro" id="IPR012337">
    <property type="entry name" value="RNaseH-like_sf"/>
</dbReference>
<organism evidence="2 3">
    <name type="scientific">Periweissella cryptocerci</name>
    <dbReference type="NCBI Taxonomy" id="2506420"/>
    <lineage>
        <taxon>Bacteria</taxon>
        <taxon>Bacillati</taxon>
        <taxon>Bacillota</taxon>
        <taxon>Bacilli</taxon>
        <taxon>Lactobacillales</taxon>
        <taxon>Lactobacillaceae</taxon>
        <taxon>Periweissella</taxon>
    </lineage>
</organism>
<evidence type="ECO:0000313" key="3">
    <source>
        <dbReference type="Proteomes" id="UP000292886"/>
    </source>
</evidence>
<dbReference type="OrthoDB" id="9781005at2"/>
<evidence type="ECO:0000313" key="2">
    <source>
        <dbReference type="EMBL" id="QBO35735.1"/>
    </source>
</evidence>
<dbReference type="AlphaFoldDB" id="A0A4V1AIJ6"/>
<reference evidence="3" key="1">
    <citation type="submission" date="2019-03" db="EMBL/GenBank/DDBJ databases">
        <title>Weissella sp. 26KH-42 Genome sequencing.</title>
        <authorList>
            <person name="Heo J."/>
            <person name="Kim S.-J."/>
            <person name="Kim J.-S."/>
            <person name="Hong S.-B."/>
            <person name="Kwon S.-W."/>
        </authorList>
    </citation>
    <scope>NUCLEOTIDE SEQUENCE [LARGE SCALE GENOMIC DNA]</scope>
    <source>
        <strain evidence="3">26KH-42</strain>
    </source>
</reference>
<dbReference type="EMBL" id="CP037940">
    <property type="protein sequence ID" value="QBO35735.1"/>
    <property type="molecule type" value="Genomic_DNA"/>
</dbReference>
<dbReference type="SUPFAM" id="SSF53098">
    <property type="entry name" value="Ribonuclease H-like"/>
    <property type="match status" value="1"/>
</dbReference>
<dbReference type="NCBIfam" id="NF033516">
    <property type="entry name" value="transpos_IS3"/>
    <property type="match status" value="1"/>
</dbReference>
<name>A0A4V1AIJ6_9LACO</name>
<dbReference type="Pfam" id="PF13333">
    <property type="entry name" value="rve_2"/>
    <property type="match status" value="1"/>
</dbReference>
<dbReference type="KEGG" id="wei:EQG49_04295"/>
<dbReference type="Proteomes" id="UP000292886">
    <property type="component" value="Chromosome"/>
</dbReference>
<dbReference type="PANTHER" id="PTHR46889:SF4">
    <property type="entry name" value="TRANSPOSASE INSO FOR INSERTION SEQUENCE ELEMENT IS911B-RELATED"/>
    <property type="match status" value="1"/>
</dbReference>